<sequence>MNHAVLLIGMSPSELPRFLAFCARACDDVTLLQRRNILFDFESPVPAAVLVGFAPDSAGRWQILLTRRAATLRKHGGQIAFAGGRSDHNDANAVATALREAAEEVGTPPVLWRIAGKLPECRTPSGFAVTSVLAYADALPVLRTHPAEVAETFWLPVETALNPQLYRARAFDWQGRRYHSPALVFGEYDIWGATALILRHLAACAAEWQQQNR</sequence>
<keyword evidence="3" id="KW-0479">Metal-binding</keyword>
<dbReference type="PANTHER" id="PTHR12992">
    <property type="entry name" value="NUDIX HYDROLASE"/>
    <property type="match status" value="1"/>
</dbReference>
<evidence type="ECO:0000259" key="7">
    <source>
        <dbReference type="PROSITE" id="PS51462"/>
    </source>
</evidence>
<proteinExistence type="predicted"/>
<dbReference type="PANTHER" id="PTHR12992:SF11">
    <property type="entry name" value="MITOCHONDRIAL COENZYME A DIPHOSPHATASE NUDT8"/>
    <property type="match status" value="1"/>
</dbReference>
<dbReference type="InterPro" id="IPR000086">
    <property type="entry name" value="NUDIX_hydrolase_dom"/>
</dbReference>
<dbReference type="GO" id="GO:0010945">
    <property type="term" value="F:coenzyme A diphosphatase activity"/>
    <property type="evidence" value="ECO:0007669"/>
    <property type="project" value="InterPro"/>
</dbReference>
<evidence type="ECO:0000256" key="6">
    <source>
        <dbReference type="ARBA" id="ARBA00023211"/>
    </source>
</evidence>
<dbReference type="Proteomes" id="UP000269923">
    <property type="component" value="Unassembled WGS sequence"/>
</dbReference>
<evidence type="ECO:0000256" key="4">
    <source>
        <dbReference type="ARBA" id="ARBA00022801"/>
    </source>
</evidence>
<dbReference type="GO" id="GO:0046872">
    <property type="term" value="F:metal ion binding"/>
    <property type="evidence" value="ECO:0007669"/>
    <property type="project" value="UniProtKB-KW"/>
</dbReference>
<dbReference type="Gene3D" id="3.90.79.10">
    <property type="entry name" value="Nucleoside Triphosphate Pyrophosphohydrolase"/>
    <property type="match status" value="1"/>
</dbReference>
<dbReference type="RefSeq" id="WP_124795869.1">
    <property type="nucleotide sequence ID" value="NZ_RQYC01000019.1"/>
</dbReference>
<dbReference type="Pfam" id="PF00293">
    <property type="entry name" value="NUDIX"/>
    <property type="match status" value="1"/>
</dbReference>
<dbReference type="AlphaFoldDB" id="A0A3P2A4Y7"/>
<comment type="cofactor">
    <cofactor evidence="1">
        <name>Mn(2+)</name>
        <dbReference type="ChEBI" id="CHEBI:29035"/>
    </cofactor>
</comment>
<dbReference type="InterPro" id="IPR015797">
    <property type="entry name" value="NUDIX_hydrolase-like_dom_sf"/>
</dbReference>
<keyword evidence="5" id="KW-0460">Magnesium</keyword>
<evidence type="ECO:0000256" key="3">
    <source>
        <dbReference type="ARBA" id="ARBA00022723"/>
    </source>
</evidence>
<keyword evidence="9" id="KW-1185">Reference proteome</keyword>
<keyword evidence="6" id="KW-0464">Manganese</keyword>
<dbReference type="PROSITE" id="PS51462">
    <property type="entry name" value="NUDIX"/>
    <property type="match status" value="1"/>
</dbReference>
<gene>
    <name evidence="8" type="ORF">EII21_09315</name>
</gene>
<comment type="caution">
    <text evidence="8">The sequence shown here is derived from an EMBL/GenBank/DDBJ whole genome shotgun (WGS) entry which is preliminary data.</text>
</comment>
<name>A0A3P2A4Y7_9NEIS</name>
<evidence type="ECO:0000313" key="8">
    <source>
        <dbReference type="EMBL" id="RRD89290.1"/>
    </source>
</evidence>
<dbReference type="InterPro" id="IPR045121">
    <property type="entry name" value="CoAse"/>
</dbReference>
<dbReference type="EMBL" id="RQYC01000019">
    <property type="protein sequence ID" value="RRD89290.1"/>
    <property type="molecule type" value="Genomic_DNA"/>
</dbReference>
<feature type="domain" description="Nudix hydrolase" evidence="7">
    <location>
        <begin position="43"/>
        <end position="177"/>
    </location>
</feature>
<evidence type="ECO:0000256" key="1">
    <source>
        <dbReference type="ARBA" id="ARBA00001936"/>
    </source>
</evidence>
<organism evidence="8 9">
    <name type="scientific">Conchiformibius steedae</name>
    <dbReference type="NCBI Taxonomy" id="153493"/>
    <lineage>
        <taxon>Bacteria</taxon>
        <taxon>Pseudomonadati</taxon>
        <taxon>Pseudomonadota</taxon>
        <taxon>Betaproteobacteria</taxon>
        <taxon>Neisseriales</taxon>
        <taxon>Neisseriaceae</taxon>
        <taxon>Conchiformibius</taxon>
    </lineage>
</organism>
<evidence type="ECO:0000313" key="9">
    <source>
        <dbReference type="Proteomes" id="UP000269923"/>
    </source>
</evidence>
<protein>
    <submittedName>
        <fullName evidence="8">CoA pyrophosphatase</fullName>
    </submittedName>
</protein>
<dbReference type="OrthoDB" id="9802805at2"/>
<reference evidence="8 9" key="1">
    <citation type="submission" date="2018-11" db="EMBL/GenBank/DDBJ databases">
        <title>Genomes From Bacteria Associated with the Canine Oral Cavity: a Test Case for Automated Genome-Based Taxonomic Assignment.</title>
        <authorList>
            <person name="Coil D.A."/>
            <person name="Jospin G."/>
            <person name="Darling A.E."/>
            <person name="Wallis C."/>
            <person name="Davis I.J."/>
            <person name="Harris S."/>
            <person name="Eisen J.A."/>
            <person name="Holcombe L.J."/>
            <person name="O'Flynn C."/>
        </authorList>
    </citation>
    <scope>NUCLEOTIDE SEQUENCE [LARGE SCALE GENOMIC DNA]</scope>
    <source>
        <strain evidence="8 9">COT-280</strain>
    </source>
</reference>
<dbReference type="CDD" id="cd03426">
    <property type="entry name" value="NUDIX_CoAse_Nudt7"/>
    <property type="match status" value="1"/>
</dbReference>
<dbReference type="STRING" id="1121352.GCA_000620925_01799"/>
<accession>A0A3P2A4Y7</accession>
<dbReference type="SUPFAM" id="SSF55811">
    <property type="entry name" value="Nudix"/>
    <property type="match status" value="1"/>
</dbReference>
<keyword evidence="4" id="KW-0378">Hydrolase</keyword>
<evidence type="ECO:0000256" key="2">
    <source>
        <dbReference type="ARBA" id="ARBA00001946"/>
    </source>
</evidence>
<comment type="cofactor">
    <cofactor evidence="2">
        <name>Mg(2+)</name>
        <dbReference type="ChEBI" id="CHEBI:18420"/>
    </cofactor>
</comment>
<evidence type="ECO:0000256" key="5">
    <source>
        <dbReference type="ARBA" id="ARBA00022842"/>
    </source>
</evidence>